<dbReference type="EMBL" id="JABFOF010000003">
    <property type="protein sequence ID" value="KAG2402464.1"/>
    <property type="molecule type" value="Genomic_DNA"/>
</dbReference>
<reference evidence="1 2" key="1">
    <citation type="submission" date="2020-05" db="EMBL/GenBank/DDBJ databases">
        <title>Vigna angularis (adzuki bean) Var. LongXiaoDou No. 4 denovo assembly.</title>
        <authorList>
            <person name="Xiang H."/>
        </authorList>
    </citation>
    <scope>NUCLEOTIDE SEQUENCE [LARGE SCALE GENOMIC DNA]</scope>
    <source>
        <tissue evidence="1">Leaf</tissue>
    </source>
</reference>
<proteinExistence type="predicted"/>
<organism evidence="1 2">
    <name type="scientific">Phaseolus angularis</name>
    <name type="common">Azuki bean</name>
    <name type="synonym">Vigna angularis</name>
    <dbReference type="NCBI Taxonomy" id="3914"/>
    <lineage>
        <taxon>Eukaryota</taxon>
        <taxon>Viridiplantae</taxon>
        <taxon>Streptophyta</taxon>
        <taxon>Embryophyta</taxon>
        <taxon>Tracheophyta</taxon>
        <taxon>Spermatophyta</taxon>
        <taxon>Magnoliopsida</taxon>
        <taxon>eudicotyledons</taxon>
        <taxon>Gunneridae</taxon>
        <taxon>Pentapetalae</taxon>
        <taxon>rosids</taxon>
        <taxon>fabids</taxon>
        <taxon>Fabales</taxon>
        <taxon>Fabaceae</taxon>
        <taxon>Papilionoideae</taxon>
        <taxon>50 kb inversion clade</taxon>
        <taxon>NPAAA clade</taxon>
        <taxon>indigoferoid/millettioid clade</taxon>
        <taxon>Phaseoleae</taxon>
        <taxon>Vigna</taxon>
    </lineage>
</organism>
<evidence type="ECO:0000313" key="1">
    <source>
        <dbReference type="EMBL" id="KAG2402464.1"/>
    </source>
</evidence>
<protein>
    <submittedName>
        <fullName evidence="1">Uncharacterized protein</fullName>
    </submittedName>
</protein>
<gene>
    <name evidence="1" type="ORF">HKW66_Vig0236610</name>
</gene>
<name>A0A8T0KRX8_PHAAN</name>
<accession>A0A8T0KRX8</accession>
<comment type="caution">
    <text evidence="1">The sequence shown here is derived from an EMBL/GenBank/DDBJ whole genome shotgun (WGS) entry which is preliminary data.</text>
</comment>
<dbReference type="Proteomes" id="UP000743370">
    <property type="component" value="Unassembled WGS sequence"/>
</dbReference>
<sequence length="88" mass="9833">MEKEVLIKLEEEKETLMEEEGASFALMEDDFANYAGRGSMKKTNLVGEDDGLGALRDGGKDCRVDDEALDLDDSRLMRENEDSNGVRD</sequence>
<dbReference type="AlphaFoldDB" id="A0A8T0KRX8"/>
<evidence type="ECO:0000313" key="2">
    <source>
        <dbReference type="Proteomes" id="UP000743370"/>
    </source>
</evidence>